<organism evidence="8 9">
    <name type="scientific">Lederbergia wuyishanensis</name>
    <dbReference type="NCBI Taxonomy" id="1347903"/>
    <lineage>
        <taxon>Bacteria</taxon>
        <taxon>Bacillati</taxon>
        <taxon>Bacillota</taxon>
        <taxon>Bacilli</taxon>
        <taxon>Bacillales</taxon>
        <taxon>Bacillaceae</taxon>
        <taxon>Lederbergia</taxon>
    </lineage>
</organism>
<dbReference type="Pfam" id="PF00753">
    <property type="entry name" value="Lactamase_B"/>
    <property type="match status" value="1"/>
</dbReference>
<keyword evidence="9" id="KW-1185">Reference proteome</keyword>
<keyword evidence="4 6" id="KW-1133">Transmembrane helix</keyword>
<evidence type="ECO:0000259" key="7">
    <source>
        <dbReference type="SMART" id="SM00849"/>
    </source>
</evidence>
<gene>
    <name evidence="8" type="ORF">J2S14_001072</name>
</gene>
<dbReference type="CDD" id="cd07731">
    <property type="entry name" value="ComA-like_MBL-fold"/>
    <property type="match status" value="1"/>
</dbReference>
<feature type="transmembrane region" description="Helical" evidence="6">
    <location>
        <begin position="361"/>
        <end position="378"/>
    </location>
</feature>
<evidence type="ECO:0000256" key="6">
    <source>
        <dbReference type="SAM" id="Phobius"/>
    </source>
</evidence>
<reference evidence="8 9" key="1">
    <citation type="submission" date="2023-07" db="EMBL/GenBank/DDBJ databases">
        <title>Genomic Encyclopedia of Type Strains, Phase IV (KMG-IV): sequencing the most valuable type-strain genomes for metagenomic binning, comparative biology and taxonomic classification.</title>
        <authorList>
            <person name="Goeker M."/>
        </authorList>
    </citation>
    <scope>NUCLEOTIDE SEQUENCE [LARGE SCALE GENOMIC DNA]</scope>
    <source>
        <strain evidence="8 9">DSM 27848</strain>
    </source>
</reference>
<dbReference type="InterPro" id="IPR004477">
    <property type="entry name" value="ComEC_N"/>
</dbReference>
<proteinExistence type="predicted"/>
<feature type="transmembrane region" description="Helical" evidence="6">
    <location>
        <begin position="265"/>
        <end position="294"/>
    </location>
</feature>
<dbReference type="InterPro" id="IPR052159">
    <property type="entry name" value="Competence_DNA_uptake"/>
</dbReference>
<feature type="domain" description="Metallo-beta-lactamase" evidence="7">
    <location>
        <begin position="509"/>
        <end position="719"/>
    </location>
</feature>
<dbReference type="InterPro" id="IPR001279">
    <property type="entry name" value="Metallo-B-lactamas"/>
</dbReference>
<accession>A0ABU0D1M1</accession>
<dbReference type="InterPro" id="IPR004797">
    <property type="entry name" value="Competence_ComEC/Rec2"/>
</dbReference>
<name>A0ABU0D1M1_9BACI</name>
<comment type="subcellular location">
    <subcellularLocation>
        <location evidence="1">Cell membrane</location>
        <topology evidence="1">Multi-pass membrane protein</topology>
    </subcellularLocation>
</comment>
<feature type="transmembrane region" description="Helical" evidence="6">
    <location>
        <begin position="6"/>
        <end position="34"/>
    </location>
</feature>
<comment type="caution">
    <text evidence="8">The sequence shown here is derived from an EMBL/GenBank/DDBJ whole genome shotgun (WGS) entry which is preliminary data.</text>
</comment>
<evidence type="ECO:0000256" key="2">
    <source>
        <dbReference type="ARBA" id="ARBA00022475"/>
    </source>
</evidence>
<dbReference type="PANTHER" id="PTHR30619">
    <property type="entry name" value="DNA INTERNALIZATION/COMPETENCE PROTEIN COMEC/REC2"/>
    <property type="match status" value="1"/>
</dbReference>
<dbReference type="PANTHER" id="PTHR30619:SF1">
    <property type="entry name" value="RECOMBINATION PROTEIN 2"/>
    <property type="match status" value="1"/>
</dbReference>
<dbReference type="EMBL" id="JAUSUO010000001">
    <property type="protein sequence ID" value="MDQ0342279.1"/>
    <property type="molecule type" value="Genomic_DNA"/>
</dbReference>
<dbReference type="InterPro" id="IPR035681">
    <property type="entry name" value="ComA-like_MBL"/>
</dbReference>
<keyword evidence="3 6" id="KW-0812">Transmembrane</keyword>
<dbReference type="NCBIfam" id="TIGR00361">
    <property type="entry name" value="ComEC_Rec2"/>
    <property type="match status" value="1"/>
</dbReference>
<dbReference type="Proteomes" id="UP001232343">
    <property type="component" value="Unassembled WGS sequence"/>
</dbReference>
<keyword evidence="2" id="KW-1003">Cell membrane</keyword>
<feature type="transmembrane region" description="Helical" evidence="6">
    <location>
        <begin position="231"/>
        <end position="253"/>
    </location>
</feature>
<keyword evidence="5 6" id="KW-0472">Membrane</keyword>
<dbReference type="InterPro" id="IPR036866">
    <property type="entry name" value="RibonucZ/Hydroxyglut_hydro"/>
</dbReference>
<dbReference type="SMART" id="SM00849">
    <property type="entry name" value="Lactamase_B"/>
    <property type="match status" value="1"/>
</dbReference>
<dbReference type="Gene3D" id="3.60.15.10">
    <property type="entry name" value="Ribonuclease Z/Hydroxyacylglutathione hydrolase-like"/>
    <property type="match status" value="1"/>
</dbReference>
<feature type="transmembrane region" description="Helical" evidence="6">
    <location>
        <begin position="453"/>
        <end position="469"/>
    </location>
</feature>
<evidence type="ECO:0000256" key="1">
    <source>
        <dbReference type="ARBA" id="ARBA00004651"/>
    </source>
</evidence>
<dbReference type="NCBIfam" id="TIGR00360">
    <property type="entry name" value="ComEC_N-term"/>
    <property type="match status" value="1"/>
</dbReference>
<evidence type="ECO:0000256" key="4">
    <source>
        <dbReference type="ARBA" id="ARBA00022989"/>
    </source>
</evidence>
<feature type="transmembrane region" description="Helical" evidence="6">
    <location>
        <begin position="415"/>
        <end position="441"/>
    </location>
</feature>
<evidence type="ECO:0000313" key="9">
    <source>
        <dbReference type="Proteomes" id="UP001232343"/>
    </source>
</evidence>
<dbReference type="InterPro" id="IPR025405">
    <property type="entry name" value="DUF4131"/>
</dbReference>
<feature type="transmembrane region" description="Helical" evidence="6">
    <location>
        <begin position="475"/>
        <end position="493"/>
    </location>
</feature>
<evidence type="ECO:0000256" key="5">
    <source>
        <dbReference type="ARBA" id="ARBA00023136"/>
    </source>
</evidence>
<sequence>MATGRWFYAAIAAISGVMIIFEFHLLTIILISIGTIRIILERQKKLLFFYCLFFIFFVCLTIYNKNHNVTIFDYGFANMHITFKEVPEIDGDRLRAVVVSDQENLLLSYKIQSEVEKSMLEENIRAGATCYISGELIQPEQNRNEYAFSYKQYLYTQHIHWLLETSSIDWNDCYYSNQTIINDLQNIREKGVWFVEKHFPDQLIPYANALIFGDRSSFPEDTFRSYQQIGVVHLLAISGLHIAFLVGLIYVILLRLGISKDTIYWLLHIILPIYMVICGLNPPVIRAVLMSLLLLSAKKWRLPITTLDALSISFIIFLLFDPFLIYHPGFQLSFCVTFCLIISSKAIFAKNPTYIKTMLEISVVSTLASFPILAFHFFEFSVIGILANVIFVPFYTAIILPAMLSLFVVKFFNDWLFQFFSELIATIVFYSEKFALLISAFKYSTIITGKPNSISIIFMIIGAYLYVFLIENNKAKILAVLPLTMILLINNAFNQFSPKGEVIFIDIGQGDSTLIKLPYNRGTYLIDTGGQIHFSVPEWQKRKKPFQIGTQILLPVLKSKGIHKIDKLILTHSDADHIGAAKDLFGEITIKKIYISPNSWDNALMEEILYLSDIYGIPISEVKAGSGWENKSGIFQFIFPLDDDYEGNNSSLVLFAAFGGLKWLFMGDIEKEGEKVIMDTYAKLDAHVLKVGHHGSKTSTTIDFVKFINPNYAVISAGHNNRYGHPHQDVLDVLEDNKVHIFRTDIQGAIHYVFVKRSGTFQTILQ</sequence>
<feature type="transmembrane region" description="Helical" evidence="6">
    <location>
        <begin position="300"/>
        <end position="320"/>
    </location>
</feature>
<dbReference type="SUPFAM" id="SSF56281">
    <property type="entry name" value="Metallo-hydrolase/oxidoreductase"/>
    <property type="match status" value="1"/>
</dbReference>
<protein>
    <submittedName>
        <fullName evidence="8">Competence protein ComEC</fullName>
    </submittedName>
</protein>
<dbReference type="RefSeq" id="WP_244680451.1">
    <property type="nucleotide sequence ID" value="NZ_JALIRM010000001.1"/>
</dbReference>
<evidence type="ECO:0000256" key="3">
    <source>
        <dbReference type="ARBA" id="ARBA00022692"/>
    </source>
</evidence>
<dbReference type="Pfam" id="PF13567">
    <property type="entry name" value="DUF4131"/>
    <property type="match status" value="1"/>
</dbReference>
<feature type="transmembrane region" description="Helical" evidence="6">
    <location>
        <begin position="385"/>
        <end position="409"/>
    </location>
</feature>
<evidence type="ECO:0000313" key="8">
    <source>
        <dbReference type="EMBL" id="MDQ0342279.1"/>
    </source>
</evidence>
<feature type="transmembrane region" description="Helical" evidence="6">
    <location>
        <begin position="332"/>
        <end position="349"/>
    </location>
</feature>
<dbReference type="Pfam" id="PF03772">
    <property type="entry name" value="Competence"/>
    <property type="match status" value="1"/>
</dbReference>
<feature type="transmembrane region" description="Helical" evidence="6">
    <location>
        <begin position="46"/>
        <end position="63"/>
    </location>
</feature>